<evidence type="ECO:0000313" key="5">
    <source>
        <dbReference type="Proteomes" id="UP000012019"/>
    </source>
</evidence>
<dbReference type="PATRIC" id="fig|1286106.3.peg.797"/>
<reference evidence="4 5" key="1">
    <citation type="journal article" date="2013" name="Genome Announc.">
        <title>Draft Genome Sequence of Methylophaga lonarensis MPLT, a Haloalkaliphilic (Non-Methane-Utilizing) Methylotroph.</title>
        <authorList>
            <person name="Shetty S.A."/>
            <person name="Marathe N.P."/>
            <person name="Munot H."/>
            <person name="Antony C.P."/>
            <person name="Dhotre D.P."/>
            <person name="Murrell J.C."/>
            <person name="Shouche Y.S."/>
        </authorList>
    </citation>
    <scope>NUCLEOTIDE SEQUENCE [LARGE SCALE GENOMIC DNA]</scope>
    <source>
        <strain evidence="4 5">MPL</strain>
    </source>
</reference>
<dbReference type="InterPro" id="IPR028344">
    <property type="entry name" value="ParE1/4"/>
</dbReference>
<evidence type="ECO:0000313" key="4">
    <source>
        <dbReference type="EMBL" id="EMR13662.1"/>
    </source>
</evidence>
<sequence length="98" mass="11417">MAQFKLSRTAKADLKNIARHTERQWGRAQRNHYILQLDQGFHLLADNPELGQRCDEISPGYRQYLVGSHVIFYRLGSGEVPEIIRILHKRMLPKGYLS</sequence>
<dbReference type="OrthoDB" id="516834at2"/>
<dbReference type="PIRSF" id="PIRSF029218">
    <property type="entry name" value="ParE"/>
    <property type="match status" value="1"/>
</dbReference>
<evidence type="ECO:0000256" key="3">
    <source>
        <dbReference type="PIRNR" id="PIRNR029218"/>
    </source>
</evidence>
<dbReference type="Pfam" id="PF05016">
    <property type="entry name" value="ParE_toxin"/>
    <property type="match status" value="1"/>
</dbReference>
<dbReference type="PANTHER" id="PTHR33755">
    <property type="entry name" value="TOXIN PARE1-RELATED"/>
    <property type="match status" value="1"/>
</dbReference>
<dbReference type="eggNOG" id="COG3668">
    <property type="taxonomic scope" value="Bacteria"/>
</dbReference>
<dbReference type="RefSeq" id="WP_009725818.1">
    <property type="nucleotide sequence ID" value="NZ_APHR01000017.1"/>
</dbReference>
<dbReference type="Gene3D" id="3.30.2310.20">
    <property type="entry name" value="RelE-like"/>
    <property type="match status" value="1"/>
</dbReference>
<dbReference type="InterPro" id="IPR007712">
    <property type="entry name" value="RelE/ParE_toxin"/>
</dbReference>
<comment type="similarity">
    <text evidence="1 3">Belongs to the RelE toxin family.</text>
</comment>
<dbReference type="InterPro" id="IPR035093">
    <property type="entry name" value="RelE/ParE_toxin_dom_sf"/>
</dbReference>
<keyword evidence="2" id="KW-1277">Toxin-antitoxin system</keyword>
<dbReference type="Proteomes" id="UP000012019">
    <property type="component" value="Unassembled WGS sequence"/>
</dbReference>
<protein>
    <recommendedName>
        <fullName evidence="3">Toxin</fullName>
    </recommendedName>
</protein>
<dbReference type="InterPro" id="IPR051803">
    <property type="entry name" value="TA_system_RelE-like_toxin"/>
</dbReference>
<dbReference type="PANTHER" id="PTHR33755:SF9">
    <property type="entry name" value="TOXIN PARE1"/>
    <property type="match status" value="1"/>
</dbReference>
<gene>
    <name evidence="4" type="ORF">MPL1_03970</name>
</gene>
<organism evidence="4 5">
    <name type="scientific">Methylophaga lonarensis MPL</name>
    <dbReference type="NCBI Taxonomy" id="1286106"/>
    <lineage>
        <taxon>Bacteria</taxon>
        <taxon>Pseudomonadati</taxon>
        <taxon>Pseudomonadota</taxon>
        <taxon>Gammaproteobacteria</taxon>
        <taxon>Thiotrichales</taxon>
        <taxon>Piscirickettsiaceae</taxon>
        <taxon>Methylophaga</taxon>
    </lineage>
</organism>
<accession>M7P2E2</accession>
<dbReference type="STRING" id="1286106.MPL1_03970"/>
<evidence type="ECO:0000256" key="2">
    <source>
        <dbReference type="ARBA" id="ARBA00022649"/>
    </source>
</evidence>
<dbReference type="AlphaFoldDB" id="M7P2E2"/>
<comment type="caution">
    <text evidence="4">The sequence shown here is derived from an EMBL/GenBank/DDBJ whole genome shotgun (WGS) entry which is preliminary data.</text>
</comment>
<name>M7P2E2_9GAMM</name>
<keyword evidence="5" id="KW-1185">Reference proteome</keyword>
<evidence type="ECO:0000256" key="1">
    <source>
        <dbReference type="ARBA" id="ARBA00006226"/>
    </source>
</evidence>
<dbReference type="EMBL" id="APHR01000017">
    <property type="protein sequence ID" value="EMR13662.1"/>
    <property type="molecule type" value="Genomic_DNA"/>
</dbReference>
<proteinExistence type="inferred from homology"/>